<dbReference type="AlphaFoldDB" id="A0A646QIB8"/>
<dbReference type="GO" id="GO:0008843">
    <property type="term" value="F:endochitinase activity"/>
    <property type="evidence" value="ECO:0007669"/>
    <property type="project" value="UniProtKB-EC"/>
</dbReference>
<dbReference type="InterPro" id="IPR001579">
    <property type="entry name" value="Glyco_hydro_18_chit_AS"/>
</dbReference>
<sequence>MQSLNVLVVALATILALNAVADAYVVVCYYTNWSSYRQGNAKYLPEDVDPNLCTHVIYSFAILDANTYQLKPHDAGLDINQGFYQKIVGLKQKNPSVKVLLAIGGWADSQTNKYSLLVADGSKRQNFIQNALSFLGQYGFDGLDLDWEYPAPGDKQNFGVFVKELKAAFQPKGLLVTAAVSGAGWKIDEAYDVPTLANNLDHIHIMAYDLKASWDGHTDHHAALYGDALTDDGAVSKWMQLGAPANKLVLGMPMYGRTWNLANPSQTGIHAASAGAGAAGQYTQEGGILAYYEICSMDWTKVVTDPTGKMGPYAYKGNLWTSYDDPAFLKKKCEYVKQKGLAGAMIWSLDQDDFNGKFCNQGRYPLLTAINQGLGRK</sequence>
<dbReference type="PANTHER" id="PTHR11177:SF359">
    <property type="entry name" value="CHITINASE 10-RELATED"/>
    <property type="match status" value="1"/>
</dbReference>
<evidence type="ECO:0000313" key="15">
    <source>
        <dbReference type="EMBL" id="MUP40805.1"/>
    </source>
</evidence>
<keyword evidence="6 12" id="KW-0378">Hydrolase</keyword>
<evidence type="ECO:0000256" key="10">
    <source>
        <dbReference type="ARBA" id="ARBA00023295"/>
    </source>
</evidence>
<evidence type="ECO:0000256" key="8">
    <source>
        <dbReference type="ARBA" id="ARBA00023157"/>
    </source>
</evidence>
<evidence type="ECO:0000256" key="11">
    <source>
        <dbReference type="ARBA" id="ARBA00023326"/>
    </source>
</evidence>
<keyword evidence="7" id="KW-0146">Chitin degradation</keyword>
<dbReference type="InterPro" id="IPR001223">
    <property type="entry name" value="Glyco_hydro18_cat"/>
</dbReference>
<evidence type="ECO:0000256" key="2">
    <source>
        <dbReference type="ARBA" id="ARBA00009121"/>
    </source>
</evidence>
<keyword evidence="4" id="KW-0147">Chitin-binding</keyword>
<feature type="chain" id="PRO_5025016489" description="chitinase" evidence="13">
    <location>
        <begin position="24"/>
        <end position="377"/>
    </location>
</feature>
<dbReference type="InterPro" id="IPR050314">
    <property type="entry name" value="Glycosyl_Hydrlase_18"/>
</dbReference>
<evidence type="ECO:0000256" key="6">
    <source>
        <dbReference type="ARBA" id="ARBA00022801"/>
    </source>
</evidence>
<dbReference type="Gene3D" id="3.10.50.10">
    <property type="match status" value="1"/>
</dbReference>
<evidence type="ECO:0000256" key="13">
    <source>
        <dbReference type="SAM" id="SignalP"/>
    </source>
</evidence>
<dbReference type="Gene3D" id="3.20.20.80">
    <property type="entry name" value="Glycosidases"/>
    <property type="match status" value="1"/>
</dbReference>
<keyword evidence="8" id="KW-1015">Disulfide bond</keyword>
<evidence type="ECO:0000256" key="9">
    <source>
        <dbReference type="ARBA" id="ARBA00023277"/>
    </source>
</evidence>
<evidence type="ECO:0000256" key="3">
    <source>
        <dbReference type="ARBA" id="ARBA00012729"/>
    </source>
</evidence>
<keyword evidence="10 12" id="KW-0326">Glycosidase</keyword>
<evidence type="ECO:0000256" key="1">
    <source>
        <dbReference type="ARBA" id="ARBA00000822"/>
    </source>
</evidence>
<evidence type="ECO:0000256" key="5">
    <source>
        <dbReference type="ARBA" id="ARBA00022729"/>
    </source>
</evidence>
<keyword evidence="9" id="KW-0119">Carbohydrate metabolism</keyword>
<dbReference type="GO" id="GO:0000272">
    <property type="term" value="P:polysaccharide catabolic process"/>
    <property type="evidence" value="ECO:0007669"/>
    <property type="project" value="UniProtKB-KW"/>
</dbReference>
<evidence type="ECO:0000256" key="12">
    <source>
        <dbReference type="RuleBase" id="RU000489"/>
    </source>
</evidence>
<dbReference type="PROSITE" id="PS01095">
    <property type="entry name" value="GH18_1"/>
    <property type="match status" value="1"/>
</dbReference>
<evidence type="ECO:0000256" key="4">
    <source>
        <dbReference type="ARBA" id="ARBA00022669"/>
    </source>
</evidence>
<feature type="signal peptide" evidence="13">
    <location>
        <begin position="1"/>
        <end position="23"/>
    </location>
</feature>
<evidence type="ECO:0000256" key="7">
    <source>
        <dbReference type="ARBA" id="ARBA00023024"/>
    </source>
</evidence>
<accession>A0A646QIB8</accession>
<dbReference type="InterPro" id="IPR017853">
    <property type="entry name" value="GH"/>
</dbReference>
<organism evidence="15">
    <name type="scientific">Hemiscolopendra marginata</name>
    <dbReference type="NCBI Taxonomy" id="943146"/>
    <lineage>
        <taxon>Eukaryota</taxon>
        <taxon>Metazoa</taxon>
        <taxon>Ecdysozoa</taxon>
        <taxon>Arthropoda</taxon>
        <taxon>Myriapoda</taxon>
        <taxon>Chilopoda</taxon>
        <taxon>Pleurostigmophora</taxon>
        <taxon>Scolopendromorpha</taxon>
        <taxon>Scolopendridae</taxon>
        <taxon>Hemiscolopendra</taxon>
    </lineage>
</organism>
<dbReference type="SUPFAM" id="SSF54556">
    <property type="entry name" value="Chitinase insertion domain"/>
    <property type="match status" value="1"/>
</dbReference>
<dbReference type="PANTHER" id="PTHR11177">
    <property type="entry name" value="CHITINASE"/>
    <property type="match status" value="1"/>
</dbReference>
<dbReference type="SUPFAM" id="SSF51445">
    <property type="entry name" value="(Trans)glycosidases"/>
    <property type="match status" value="1"/>
</dbReference>
<feature type="domain" description="GH18" evidence="14">
    <location>
        <begin position="24"/>
        <end position="377"/>
    </location>
</feature>
<dbReference type="Pfam" id="PF00704">
    <property type="entry name" value="Glyco_hydro_18"/>
    <property type="match status" value="1"/>
</dbReference>
<dbReference type="GO" id="GO:0008061">
    <property type="term" value="F:chitin binding"/>
    <property type="evidence" value="ECO:0007669"/>
    <property type="project" value="UniProtKB-KW"/>
</dbReference>
<proteinExistence type="inferred from homology"/>
<comment type="similarity">
    <text evidence="2">Belongs to the glycosyl hydrolase 18 family. Chitinase class II subfamily.</text>
</comment>
<keyword evidence="5 13" id="KW-0732">Signal</keyword>
<reference evidence="15" key="1">
    <citation type="submission" date="2018-11" db="EMBL/GenBank/DDBJ databases">
        <title>Venom-gland transcriptomics and venom proteomics of the Florida green centipede (Hemiscolopendra marginata) reveal sex-based variation in a centipede venom.</title>
        <authorList>
            <person name="Nystrom G.S."/>
            <person name="Ward M.J."/>
            <person name="Ellsworth S.A."/>
            <person name="Rokyta D.R."/>
        </authorList>
    </citation>
    <scope>NUCLEOTIDE SEQUENCE</scope>
    <source>
        <tissue evidence="15">Venom gland</tissue>
    </source>
</reference>
<dbReference type="GO" id="GO:0005576">
    <property type="term" value="C:extracellular region"/>
    <property type="evidence" value="ECO:0007669"/>
    <property type="project" value="TreeGrafter"/>
</dbReference>
<protein>
    <recommendedName>
        <fullName evidence="3">chitinase</fullName>
        <ecNumber evidence="3">3.2.1.14</ecNumber>
    </recommendedName>
</protein>
<dbReference type="FunFam" id="3.10.50.10:FF:000004">
    <property type="entry name" value="Chitinase 5"/>
    <property type="match status" value="1"/>
</dbReference>
<dbReference type="EMBL" id="GHBY01000628">
    <property type="protein sequence ID" value="MUP40805.1"/>
    <property type="molecule type" value="Transcribed_RNA"/>
</dbReference>
<dbReference type="InterPro" id="IPR029070">
    <property type="entry name" value="Chitinase_insertion_sf"/>
</dbReference>
<dbReference type="PROSITE" id="PS51910">
    <property type="entry name" value="GH18_2"/>
    <property type="match status" value="1"/>
</dbReference>
<name>A0A646QIB8_9MYRI</name>
<dbReference type="GO" id="GO:0006032">
    <property type="term" value="P:chitin catabolic process"/>
    <property type="evidence" value="ECO:0007669"/>
    <property type="project" value="UniProtKB-KW"/>
</dbReference>
<keyword evidence="11" id="KW-0624">Polysaccharide degradation</keyword>
<comment type="catalytic activity">
    <reaction evidence="1">
        <text>Random endo-hydrolysis of N-acetyl-beta-D-glucosaminide (1-&gt;4)-beta-linkages in chitin and chitodextrins.</text>
        <dbReference type="EC" id="3.2.1.14"/>
    </reaction>
</comment>
<dbReference type="EC" id="3.2.1.14" evidence="3"/>
<evidence type="ECO:0000259" key="14">
    <source>
        <dbReference type="PROSITE" id="PS51910"/>
    </source>
</evidence>
<dbReference type="SMART" id="SM00636">
    <property type="entry name" value="Glyco_18"/>
    <property type="match status" value="1"/>
</dbReference>
<dbReference type="InterPro" id="IPR011583">
    <property type="entry name" value="Chitinase_II/V-like_cat"/>
</dbReference>